<evidence type="ECO:0000313" key="1">
    <source>
        <dbReference type="EMBL" id="CDY49471.1"/>
    </source>
</evidence>
<name>A0A078IHK5_BRANA</name>
<protein>
    <submittedName>
        <fullName evidence="1">BnaCnng17370D protein</fullName>
    </submittedName>
</protein>
<proteinExistence type="predicted"/>
<reference evidence="1 2" key="1">
    <citation type="journal article" date="2014" name="Science">
        <title>Plant genetics. Early allopolyploid evolution in the post-Neolithic Brassica napus oilseed genome.</title>
        <authorList>
            <person name="Chalhoub B."/>
            <person name="Denoeud F."/>
            <person name="Liu S."/>
            <person name="Parkin I.A."/>
            <person name="Tang H."/>
            <person name="Wang X."/>
            <person name="Chiquet J."/>
            <person name="Belcram H."/>
            <person name="Tong C."/>
            <person name="Samans B."/>
            <person name="Correa M."/>
            <person name="Da Silva C."/>
            <person name="Just J."/>
            <person name="Falentin C."/>
            <person name="Koh C.S."/>
            <person name="Le Clainche I."/>
            <person name="Bernard M."/>
            <person name="Bento P."/>
            <person name="Noel B."/>
            <person name="Labadie K."/>
            <person name="Alberti A."/>
            <person name="Charles M."/>
            <person name="Arnaud D."/>
            <person name="Guo H."/>
            <person name="Daviaud C."/>
            <person name="Alamery S."/>
            <person name="Jabbari K."/>
            <person name="Zhao M."/>
            <person name="Edger P.P."/>
            <person name="Chelaifa H."/>
            <person name="Tack D."/>
            <person name="Lassalle G."/>
            <person name="Mestiri I."/>
            <person name="Schnel N."/>
            <person name="Le Paslier M.C."/>
            <person name="Fan G."/>
            <person name="Renault V."/>
            <person name="Bayer P.E."/>
            <person name="Golicz A.A."/>
            <person name="Manoli S."/>
            <person name="Lee T.H."/>
            <person name="Thi V.H."/>
            <person name="Chalabi S."/>
            <person name="Hu Q."/>
            <person name="Fan C."/>
            <person name="Tollenaere R."/>
            <person name="Lu Y."/>
            <person name="Battail C."/>
            <person name="Shen J."/>
            <person name="Sidebottom C.H."/>
            <person name="Wang X."/>
            <person name="Canaguier A."/>
            <person name="Chauveau A."/>
            <person name="Berard A."/>
            <person name="Deniot G."/>
            <person name="Guan M."/>
            <person name="Liu Z."/>
            <person name="Sun F."/>
            <person name="Lim Y.P."/>
            <person name="Lyons E."/>
            <person name="Town C.D."/>
            <person name="Bancroft I."/>
            <person name="Wang X."/>
            <person name="Meng J."/>
            <person name="Ma J."/>
            <person name="Pires J.C."/>
            <person name="King G.J."/>
            <person name="Brunel D."/>
            <person name="Delourme R."/>
            <person name="Renard M."/>
            <person name="Aury J.M."/>
            <person name="Adams K.L."/>
            <person name="Batley J."/>
            <person name="Snowdon R.J."/>
            <person name="Tost J."/>
            <person name="Edwards D."/>
            <person name="Zhou Y."/>
            <person name="Hua W."/>
            <person name="Sharpe A.G."/>
            <person name="Paterson A.H."/>
            <person name="Guan C."/>
            <person name="Wincker P."/>
        </authorList>
    </citation>
    <scope>NUCLEOTIDE SEQUENCE [LARGE SCALE GENOMIC DNA]</scope>
    <source>
        <strain evidence="2">cv. Darmor-bzh</strain>
    </source>
</reference>
<organism evidence="1 2">
    <name type="scientific">Brassica napus</name>
    <name type="common">Rape</name>
    <dbReference type="NCBI Taxonomy" id="3708"/>
    <lineage>
        <taxon>Eukaryota</taxon>
        <taxon>Viridiplantae</taxon>
        <taxon>Streptophyta</taxon>
        <taxon>Embryophyta</taxon>
        <taxon>Tracheophyta</taxon>
        <taxon>Spermatophyta</taxon>
        <taxon>Magnoliopsida</taxon>
        <taxon>eudicotyledons</taxon>
        <taxon>Gunneridae</taxon>
        <taxon>Pentapetalae</taxon>
        <taxon>rosids</taxon>
        <taxon>malvids</taxon>
        <taxon>Brassicales</taxon>
        <taxon>Brassicaceae</taxon>
        <taxon>Brassiceae</taxon>
        <taxon>Brassica</taxon>
    </lineage>
</organism>
<dbReference type="AlphaFoldDB" id="A0A078IHK5"/>
<dbReference type="EMBL" id="LK032835">
    <property type="protein sequence ID" value="CDY49471.1"/>
    <property type="molecule type" value="Genomic_DNA"/>
</dbReference>
<sequence>MASSQALNSCLSTCSCLIERFTLLSL</sequence>
<dbReference type="Gramene" id="CDY49471">
    <property type="protein sequence ID" value="CDY49471"/>
    <property type="gene ID" value="GSBRNA2T00093123001"/>
</dbReference>
<keyword evidence="2" id="KW-1185">Reference proteome</keyword>
<evidence type="ECO:0000313" key="2">
    <source>
        <dbReference type="Proteomes" id="UP000028999"/>
    </source>
</evidence>
<dbReference type="PaxDb" id="3708-A0A078IHK5"/>
<dbReference type="Proteomes" id="UP000028999">
    <property type="component" value="Unassembled WGS sequence"/>
</dbReference>
<accession>A0A078IHK5</accession>
<gene>
    <name evidence="1" type="primary">BnaCnng17370D</name>
    <name evidence="1" type="ORF">GSBRNA2T00093123001</name>
</gene>